<dbReference type="InterPro" id="IPR021326">
    <property type="entry name" value="DUF2931"/>
</dbReference>
<feature type="chain" id="PRO_5047204796" description="DUF2931 family protein" evidence="1">
    <location>
        <begin position="25"/>
        <end position="386"/>
    </location>
</feature>
<evidence type="ECO:0000313" key="2">
    <source>
        <dbReference type="EMBL" id="GLT15434.1"/>
    </source>
</evidence>
<comment type="caution">
    <text evidence="2">The sequence shown here is derived from an EMBL/GenBank/DDBJ whole genome shotgun (WGS) entry which is preliminary data.</text>
</comment>
<reference evidence="3" key="1">
    <citation type="journal article" date="2019" name="Int. J. Syst. Evol. Microbiol.">
        <title>The Global Catalogue of Microorganisms (GCM) 10K type strain sequencing project: providing services to taxonomists for standard genome sequencing and annotation.</title>
        <authorList>
            <consortium name="The Broad Institute Genomics Platform"/>
            <consortium name="The Broad Institute Genome Sequencing Center for Infectious Disease"/>
            <person name="Wu L."/>
            <person name="Ma J."/>
        </authorList>
    </citation>
    <scope>NUCLEOTIDE SEQUENCE [LARGE SCALE GENOMIC DNA]</scope>
    <source>
        <strain evidence="3">NBRC 111146</strain>
    </source>
</reference>
<proteinExistence type="predicted"/>
<accession>A0ABQ6ER00</accession>
<organism evidence="2 3">
    <name type="scientific">Vibrio algivorus</name>
    <dbReference type="NCBI Taxonomy" id="1667024"/>
    <lineage>
        <taxon>Bacteria</taxon>
        <taxon>Pseudomonadati</taxon>
        <taxon>Pseudomonadota</taxon>
        <taxon>Gammaproteobacteria</taxon>
        <taxon>Vibrionales</taxon>
        <taxon>Vibrionaceae</taxon>
        <taxon>Vibrio</taxon>
    </lineage>
</organism>
<keyword evidence="3" id="KW-1185">Reference proteome</keyword>
<evidence type="ECO:0008006" key="4">
    <source>
        <dbReference type="Google" id="ProtNLM"/>
    </source>
</evidence>
<evidence type="ECO:0000256" key="1">
    <source>
        <dbReference type="SAM" id="SignalP"/>
    </source>
</evidence>
<feature type="signal peptide" evidence="1">
    <location>
        <begin position="1"/>
        <end position="24"/>
    </location>
</feature>
<gene>
    <name evidence="2" type="ORF">GCM10007931_24090</name>
</gene>
<dbReference type="Pfam" id="PF11153">
    <property type="entry name" value="DUF2931"/>
    <property type="match status" value="1"/>
</dbReference>
<name>A0ABQ6ER00_9VIBR</name>
<evidence type="ECO:0000313" key="3">
    <source>
        <dbReference type="Proteomes" id="UP001157156"/>
    </source>
</evidence>
<dbReference type="EMBL" id="BSPV01000008">
    <property type="protein sequence ID" value="GLT15434.1"/>
    <property type="molecule type" value="Genomic_DNA"/>
</dbReference>
<protein>
    <recommendedName>
        <fullName evidence="4">DUF2931 family protein</fullName>
    </recommendedName>
</protein>
<keyword evidence="1" id="KW-0732">Signal</keyword>
<dbReference type="Proteomes" id="UP001157156">
    <property type="component" value="Unassembled WGS sequence"/>
</dbReference>
<sequence length="386" mass="44574">MNNMIRQCKRVLLLLTLVSLPCAAFSKVPEVPKDKPKWRIGVTTPSFYNVDVEKAYAINEDEDWTSYVFSYSQLPNKNSLKNIHTWISNYDGFGIALDTLTILSSVQMGGTNHLPDSVYIHWTSMHDLKFYVTKFNLSPQIKNIMLKKKEWSWGRPCYVNDFMFGLLPNGHAKVWLSGCDTFIYIGELKPFKDIKTKLNLQDKKLYAEGKTVSSSVFINRQKQANELGESLFPIPWDKVHKVYWQEGDIDVYSLDDYNAQGDLINPRPKPITPKPKSITYRCWQNKPPVPNSQFKLESSSPQFTFLQLLWEYSPHLVNPVDNLDSTINDAWKEAKQQGLDEDHTQAWVLGRLVGLTDYPLDKLYKELKVSEQGQALIKQYVDQMCQ</sequence>